<comment type="caution">
    <text evidence="1">The sequence shown here is derived from an EMBL/GenBank/DDBJ whole genome shotgun (WGS) entry which is preliminary data.</text>
</comment>
<dbReference type="EMBL" id="BAABIB010000015">
    <property type="protein sequence ID" value="GAA5153013.1"/>
    <property type="molecule type" value="Genomic_DNA"/>
</dbReference>
<name>A0ABP9PX23_9PSEU</name>
<sequence>MPIRWSSPCGLWLGPAVRGAARSRGDRDRDRRERRDLELARQRLGADVDLRVADLANPLPGGRLLVSVDHPFVAYGIQRLAGQEADYFATYRWSFVWTMGGQSMPMSFWTRPLHAMTDAFTSAGFRIDVVREPQPAPAARDLFPEEYRALTTGLCFLFFALRAE</sequence>
<gene>
    <name evidence="1" type="ORF">GCM10023214_05500</name>
</gene>
<protein>
    <submittedName>
        <fullName evidence="1">Uncharacterized protein</fullName>
    </submittedName>
</protein>
<dbReference type="Proteomes" id="UP001500192">
    <property type="component" value="Unassembled WGS sequence"/>
</dbReference>
<dbReference type="Gene3D" id="3.40.50.150">
    <property type="entry name" value="Vaccinia Virus protein VP39"/>
    <property type="match status" value="1"/>
</dbReference>
<organism evidence="1 2">
    <name type="scientific">Amycolatopsis dongchuanensis</name>
    <dbReference type="NCBI Taxonomy" id="1070866"/>
    <lineage>
        <taxon>Bacteria</taxon>
        <taxon>Bacillati</taxon>
        <taxon>Actinomycetota</taxon>
        <taxon>Actinomycetes</taxon>
        <taxon>Pseudonocardiales</taxon>
        <taxon>Pseudonocardiaceae</taxon>
        <taxon>Amycolatopsis</taxon>
    </lineage>
</organism>
<reference evidence="2" key="1">
    <citation type="journal article" date="2019" name="Int. J. Syst. Evol. Microbiol.">
        <title>The Global Catalogue of Microorganisms (GCM) 10K type strain sequencing project: providing services to taxonomists for standard genome sequencing and annotation.</title>
        <authorList>
            <consortium name="The Broad Institute Genomics Platform"/>
            <consortium name="The Broad Institute Genome Sequencing Center for Infectious Disease"/>
            <person name="Wu L."/>
            <person name="Ma J."/>
        </authorList>
    </citation>
    <scope>NUCLEOTIDE SEQUENCE [LARGE SCALE GENOMIC DNA]</scope>
    <source>
        <strain evidence="2">JCM 18054</strain>
    </source>
</reference>
<keyword evidence="2" id="KW-1185">Reference proteome</keyword>
<proteinExistence type="predicted"/>
<evidence type="ECO:0000313" key="2">
    <source>
        <dbReference type="Proteomes" id="UP001500192"/>
    </source>
</evidence>
<accession>A0ABP9PX23</accession>
<dbReference type="InterPro" id="IPR029063">
    <property type="entry name" value="SAM-dependent_MTases_sf"/>
</dbReference>
<evidence type="ECO:0000313" key="1">
    <source>
        <dbReference type="EMBL" id="GAA5153013.1"/>
    </source>
</evidence>